<evidence type="ECO:0000259" key="8">
    <source>
        <dbReference type="Pfam" id="PF01488"/>
    </source>
</evidence>
<dbReference type="STRING" id="163.SAMN04487775_10871"/>
<comment type="pathway">
    <text evidence="1 7">Metabolic intermediate biosynthesis; chorismate biosynthesis; chorismate from D-erythrose 4-phosphate and phosphoenolpyruvate: step 4/7.</text>
</comment>
<name>A0A1H8ZWR4_9SPIR</name>
<dbReference type="Gene3D" id="3.20.20.70">
    <property type="entry name" value="Aldolase class I"/>
    <property type="match status" value="1"/>
</dbReference>
<dbReference type="InterPro" id="IPR046346">
    <property type="entry name" value="Aminoacid_DH-like_N_sf"/>
</dbReference>
<dbReference type="CDD" id="cd01065">
    <property type="entry name" value="NAD_bind_Shikimate_DH"/>
    <property type="match status" value="1"/>
</dbReference>
<feature type="binding site" evidence="7">
    <location>
        <position position="454"/>
    </location>
    <ligand>
        <name>NADP(+)</name>
        <dbReference type="ChEBI" id="CHEBI:58349"/>
    </ligand>
</feature>
<feature type="domain" description="Shikimate dehydrogenase substrate binding N-terminal" evidence="9">
    <location>
        <begin position="243"/>
        <end position="322"/>
    </location>
</feature>
<dbReference type="SUPFAM" id="SSF51735">
    <property type="entry name" value="NAD(P)-binding Rossmann-fold domains"/>
    <property type="match status" value="1"/>
</dbReference>
<dbReference type="GO" id="GO:0003855">
    <property type="term" value="F:3-dehydroquinate dehydratase activity"/>
    <property type="evidence" value="ECO:0007669"/>
    <property type="project" value="InterPro"/>
</dbReference>
<evidence type="ECO:0000256" key="2">
    <source>
        <dbReference type="ARBA" id="ARBA00012962"/>
    </source>
</evidence>
<dbReference type="PANTHER" id="PTHR21089:SF1">
    <property type="entry name" value="BIFUNCTIONAL 3-DEHYDROQUINATE DEHYDRATASE_SHIKIMATE DEHYDROGENASE, CHLOROPLASTIC"/>
    <property type="match status" value="1"/>
</dbReference>
<reference evidence="10 11" key="1">
    <citation type="submission" date="2016-10" db="EMBL/GenBank/DDBJ databases">
        <authorList>
            <person name="de Groot N.N."/>
        </authorList>
    </citation>
    <scope>NUCLEOTIDE SEQUENCE [LARGE SCALE GENOMIC DNA]</scope>
    <source>
        <strain evidence="10 11">B25</strain>
    </source>
</reference>
<dbReference type="CDD" id="cd00502">
    <property type="entry name" value="DHQase_I"/>
    <property type="match status" value="1"/>
</dbReference>
<feature type="binding site" evidence="7">
    <location>
        <position position="320"/>
    </location>
    <ligand>
        <name>shikimate</name>
        <dbReference type="ChEBI" id="CHEBI:36208"/>
    </ligand>
</feature>
<dbReference type="Gene3D" id="3.40.50.10860">
    <property type="entry name" value="Leucine Dehydrogenase, chain A, domain 1"/>
    <property type="match status" value="1"/>
</dbReference>
<evidence type="ECO:0000256" key="3">
    <source>
        <dbReference type="ARBA" id="ARBA00022857"/>
    </source>
</evidence>
<dbReference type="EC" id="1.1.1.25" evidence="2 7"/>
<feature type="active site" description="Proton acceptor" evidence="7">
    <location>
        <position position="299"/>
    </location>
</feature>
<evidence type="ECO:0000256" key="7">
    <source>
        <dbReference type="HAMAP-Rule" id="MF_00222"/>
    </source>
</evidence>
<feature type="binding site" evidence="7">
    <location>
        <position position="335"/>
    </location>
    <ligand>
        <name>shikimate</name>
        <dbReference type="ChEBI" id="CHEBI:36208"/>
    </ligand>
</feature>
<dbReference type="SUPFAM" id="SSF51569">
    <property type="entry name" value="Aldolase"/>
    <property type="match status" value="1"/>
</dbReference>
<dbReference type="GO" id="GO:0019632">
    <property type="term" value="P:shikimate metabolic process"/>
    <property type="evidence" value="ECO:0007669"/>
    <property type="project" value="TreeGrafter"/>
</dbReference>
<proteinExistence type="inferred from homology"/>
<evidence type="ECO:0000256" key="5">
    <source>
        <dbReference type="ARBA" id="ARBA00023141"/>
    </source>
</evidence>
<dbReference type="GO" id="GO:0009073">
    <property type="term" value="P:aromatic amino acid family biosynthetic process"/>
    <property type="evidence" value="ECO:0007669"/>
    <property type="project" value="UniProtKB-KW"/>
</dbReference>
<keyword evidence="7" id="KW-0028">Amino-acid biosynthesis</keyword>
<evidence type="ECO:0000256" key="6">
    <source>
        <dbReference type="ARBA" id="ARBA00049442"/>
    </source>
</evidence>
<comment type="similarity">
    <text evidence="7">Belongs to the shikimate dehydrogenase family.</text>
</comment>
<evidence type="ECO:0000313" key="10">
    <source>
        <dbReference type="EMBL" id="SEP68711.1"/>
    </source>
</evidence>
<dbReference type="EMBL" id="FOFU01000001">
    <property type="protein sequence ID" value="SEP68711.1"/>
    <property type="molecule type" value="Genomic_DNA"/>
</dbReference>
<comment type="catalytic activity">
    <reaction evidence="6 7">
        <text>shikimate + NADP(+) = 3-dehydroshikimate + NADPH + H(+)</text>
        <dbReference type="Rhea" id="RHEA:17737"/>
        <dbReference type="ChEBI" id="CHEBI:15378"/>
        <dbReference type="ChEBI" id="CHEBI:16630"/>
        <dbReference type="ChEBI" id="CHEBI:36208"/>
        <dbReference type="ChEBI" id="CHEBI:57783"/>
        <dbReference type="ChEBI" id="CHEBI:58349"/>
        <dbReference type="EC" id="1.1.1.25"/>
    </reaction>
</comment>
<comment type="subunit">
    <text evidence="7">Homodimer.</text>
</comment>
<comment type="caution">
    <text evidence="7">Lacks conserved residue(s) required for the propagation of feature annotation.</text>
</comment>
<dbReference type="Proteomes" id="UP000182360">
    <property type="component" value="Unassembled WGS sequence"/>
</dbReference>
<keyword evidence="3 7" id="KW-0521">NADP</keyword>
<evidence type="ECO:0000256" key="1">
    <source>
        <dbReference type="ARBA" id="ARBA00004871"/>
    </source>
</evidence>
<feature type="binding site" evidence="7">
    <location>
        <position position="456"/>
    </location>
    <ligand>
        <name>shikimate</name>
        <dbReference type="ChEBI" id="CHEBI:36208"/>
    </ligand>
</feature>
<dbReference type="OrthoDB" id="9792692at2"/>
<feature type="binding site" evidence="7">
    <location>
        <position position="477"/>
    </location>
    <ligand>
        <name>NADP(+)</name>
        <dbReference type="ChEBI" id="CHEBI:58349"/>
    </ligand>
</feature>
<feature type="binding site" evidence="7">
    <location>
        <position position="295"/>
    </location>
    <ligand>
        <name>shikimate</name>
        <dbReference type="ChEBI" id="CHEBI:36208"/>
    </ligand>
</feature>
<dbReference type="AlphaFoldDB" id="A0A1H8ZWR4"/>
<dbReference type="eggNOG" id="COG0169">
    <property type="taxonomic scope" value="Bacteria"/>
</dbReference>
<dbReference type="Pfam" id="PF08501">
    <property type="entry name" value="Shikimate_dh_N"/>
    <property type="match status" value="1"/>
</dbReference>
<evidence type="ECO:0000256" key="4">
    <source>
        <dbReference type="ARBA" id="ARBA00023002"/>
    </source>
</evidence>
<feature type="binding site" evidence="7">
    <location>
        <position position="484"/>
    </location>
    <ligand>
        <name>shikimate</name>
        <dbReference type="ChEBI" id="CHEBI:36208"/>
    </ligand>
</feature>
<feature type="domain" description="Quinate/shikimate 5-dehydrogenase/glutamyl-tRNA reductase" evidence="8">
    <location>
        <begin position="351"/>
        <end position="424"/>
    </location>
</feature>
<dbReference type="InterPro" id="IPR022893">
    <property type="entry name" value="Shikimate_DH_fam"/>
</dbReference>
<dbReference type="RefSeq" id="WP_074639926.1">
    <property type="nucleotide sequence ID" value="NZ_FOFU01000001.1"/>
</dbReference>
<dbReference type="Pfam" id="PF01488">
    <property type="entry name" value="Shikimate_DH"/>
    <property type="match status" value="1"/>
</dbReference>
<dbReference type="HAMAP" id="MF_00222">
    <property type="entry name" value="Shikimate_DH_AroE"/>
    <property type="match status" value="1"/>
</dbReference>
<dbReference type="SUPFAM" id="SSF53223">
    <property type="entry name" value="Aminoacid dehydrogenase-like, N-terminal domain"/>
    <property type="match status" value="1"/>
</dbReference>
<dbReference type="InterPro" id="IPR001381">
    <property type="entry name" value="DHquinase_I"/>
</dbReference>
<dbReference type="GO" id="GO:0008652">
    <property type="term" value="P:amino acid biosynthetic process"/>
    <property type="evidence" value="ECO:0007669"/>
    <property type="project" value="UniProtKB-KW"/>
</dbReference>
<keyword evidence="5 7" id="KW-0057">Aromatic amino acid biosynthesis</keyword>
<organism evidence="10 11">
    <name type="scientific">Treponema bryantii</name>
    <dbReference type="NCBI Taxonomy" id="163"/>
    <lineage>
        <taxon>Bacteria</taxon>
        <taxon>Pseudomonadati</taxon>
        <taxon>Spirochaetota</taxon>
        <taxon>Spirochaetia</taxon>
        <taxon>Spirochaetales</taxon>
        <taxon>Treponemataceae</taxon>
        <taxon>Treponema</taxon>
    </lineage>
</organism>
<dbReference type="InterPro" id="IPR013708">
    <property type="entry name" value="Shikimate_DH-bd_N"/>
</dbReference>
<comment type="function">
    <text evidence="7">Involved in the biosynthesis of the chorismate, which leads to the biosynthesis of aromatic amino acids. Catalyzes the reversible NADPH linked reduction of 3-dehydroshikimate (DHSA) to yield shikimate (SA).</text>
</comment>
<dbReference type="GO" id="GO:0009423">
    <property type="term" value="P:chorismate biosynthetic process"/>
    <property type="evidence" value="ECO:0007669"/>
    <property type="project" value="UniProtKB-UniRule"/>
</dbReference>
<feature type="binding site" evidence="7">
    <location>
        <begin position="361"/>
        <end position="365"/>
    </location>
    <ligand>
        <name>NADP(+)</name>
        <dbReference type="ChEBI" id="CHEBI:58349"/>
    </ligand>
</feature>
<dbReference type="InterPro" id="IPR006151">
    <property type="entry name" value="Shikm_DH/Glu-tRNA_Rdtase"/>
</dbReference>
<dbReference type="GO" id="GO:0004764">
    <property type="term" value="F:shikimate 3-dehydrogenase (NADP+) activity"/>
    <property type="evidence" value="ECO:0007669"/>
    <property type="project" value="UniProtKB-UniRule"/>
</dbReference>
<feature type="binding site" evidence="7">
    <location>
        <begin position="250"/>
        <end position="252"/>
    </location>
    <ligand>
        <name>shikimate</name>
        <dbReference type="ChEBI" id="CHEBI:36208"/>
    </ligand>
</feature>
<evidence type="ECO:0000259" key="9">
    <source>
        <dbReference type="Pfam" id="PF08501"/>
    </source>
</evidence>
<keyword evidence="4 7" id="KW-0560">Oxidoreductase</keyword>
<sequence length="501" mass="56639">MNQPLICMTLTGKTLEEDLKLVKKYEKYIDMVELRVDHLNEDEQLSARRFPAMIYQPCILTIRRDIDGGQFTGGDFARTNLFARALAFANPDKSKNFAFVDFEEDYHIPSIQDAAMAFGVRIIRSCHSMKEPILNIRERCDIMRKTGYEIPKIAFMPHSLSDVLNLLKEGESMTQYEHILCAMGAEGFPSRLLASRTNSFLTYVSPEEVLENTKAIGHIDPVTINEMYHFKSINQDTSLYGIAGWPLLKTSSPEIHNKGYEAKKLNAVYIPYRSQLISDTLSFCEGIGVKGLSVTIPHKESVMYYIHEQSPEVAQIGACNTIVRKNNKWLGYNTDAPGFRRALEEFLGPVKIKHKKVAVIGAGGAAKAIVYVLKQMGARVCIFNRTVETAAQLAEKYGFNYCQLDPHCMAKLDEYSTLIVQTTSVGMNSEGPSSAENDPIYFYDFRGNELLFDIVYEPSTTPVMKRAALAGCRVCNGYKMLEYQAYEQFKLFTGLNYEEKK</sequence>
<gene>
    <name evidence="7" type="primary">aroE</name>
    <name evidence="10" type="ORF">SAMN04487977_101116</name>
</gene>
<dbReference type="InterPro" id="IPR013785">
    <property type="entry name" value="Aldolase_TIM"/>
</dbReference>
<dbReference type="InterPro" id="IPR036291">
    <property type="entry name" value="NAD(P)-bd_dom_sf"/>
</dbReference>
<dbReference type="eggNOG" id="COG0710">
    <property type="taxonomic scope" value="Bacteria"/>
</dbReference>
<keyword evidence="11" id="KW-1185">Reference proteome</keyword>
<dbReference type="PANTHER" id="PTHR21089">
    <property type="entry name" value="SHIKIMATE DEHYDROGENASE"/>
    <property type="match status" value="1"/>
</dbReference>
<protein>
    <recommendedName>
        <fullName evidence="2 7">Shikimate dehydrogenase (NADP(+))</fullName>
        <shortName evidence="7">SDH</shortName>
        <ecNumber evidence="2 7">1.1.1.25</ecNumber>
    </recommendedName>
</protein>
<accession>A0A1H8ZWR4</accession>
<evidence type="ECO:0000313" key="11">
    <source>
        <dbReference type="Proteomes" id="UP000182360"/>
    </source>
</evidence>
<dbReference type="Pfam" id="PF01487">
    <property type="entry name" value="DHquinase_I"/>
    <property type="match status" value="1"/>
</dbReference>
<dbReference type="Gene3D" id="3.40.50.720">
    <property type="entry name" value="NAD(P)-binding Rossmann-like Domain"/>
    <property type="match status" value="1"/>
</dbReference>
<dbReference type="UniPathway" id="UPA00053">
    <property type="reaction ID" value="UER00087"/>
</dbReference>